<proteinExistence type="predicted"/>
<evidence type="ECO:0000256" key="2">
    <source>
        <dbReference type="SAM" id="SignalP"/>
    </source>
</evidence>
<keyword evidence="1" id="KW-0812">Transmembrane</keyword>
<comment type="caution">
    <text evidence="5">The sequence shown here is derived from an EMBL/GenBank/DDBJ whole genome shotgun (WGS) entry which is preliminary data.</text>
</comment>
<keyword evidence="6" id="KW-1185">Reference proteome</keyword>
<name>A0A9P6VNK1_9HELO</name>
<feature type="chain" id="PRO_5040374607" evidence="2">
    <location>
        <begin position="19"/>
        <end position="394"/>
    </location>
</feature>
<reference evidence="5" key="1">
    <citation type="submission" date="2019-07" db="EMBL/GenBank/DDBJ databases">
        <title>Hyphodiscus hymeniophilus genome sequencing and assembly.</title>
        <authorList>
            <person name="Kramer G."/>
            <person name="Nodwell J."/>
        </authorList>
    </citation>
    <scope>NUCLEOTIDE SEQUENCE</scope>
    <source>
        <strain evidence="5">ATCC 34498</strain>
    </source>
</reference>
<organism evidence="5 6">
    <name type="scientific">Hyphodiscus hymeniophilus</name>
    <dbReference type="NCBI Taxonomy" id="353542"/>
    <lineage>
        <taxon>Eukaryota</taxon>
        <taxon>Fungi</taxon>
        <taxon>Dikarya</taxon>
        <taxon>Ascomycota</taxon>
        <taxon>Pezizomycotina</taxon>
        <taxon>Leotiomycetes</taxon>
        <taxon>Helotiales</taxon>
        <taxon>Hyphodiscaceae</taxon>
        <taxon>Hyphodiscus</taxon>
    </lineage>
</organism>
<keyword evidence="1" id="KW-0472">Membrane</keyword>
<dbReference type="Proteomes" id="UP000785200">
    <property type="component" value="Unassembled WGS sequence"/>
</dbReference>
<sequence>MKLTSRLLLPALIGAASATSDAKVYLFQGHEWPSTSKPPTLSPEEARLVFAQRLGISQYHGIGDASESAIAHINTFGGRQESIFQDSARDKAAELVLVVQGVSSKTAEPLLSAWSSIAPAFTISNPPASKSNLRFVEDLQRQVGQGRACVLADDINPFNHMCWNGRMTKAIHLNLSTDSDVVTDLMDVQERLITFAKNSEMNVMVALMPESGSSKSSKPYGSYEMPSQVPIGRRQVEEPMTDLPVASSTAFASDQVTTSNASAPFEPITGVPPVCHTSLDLCTSSTNECSGHGECYLKYAPTSEQDKTQPCYTCGCVPTEEHFLEGRERKPAYRITYWGGAACQKKDVSGPFWLFAIFTVVMVGLISWSVGLLFSVGEEKLPGVIGAGVPSKSR</sequence>
<evidence type="ECO:0000256" key="1">
    <source>
        <dbReference type="SAM" id="Phobius"/>
    </source>
</evidence>
<dbReference type="InterPro" id="IPR024382">
    <property type="entry name" value="Vps3844_C"/>
</dbReference>
<protein>
    <submittedName>
        <fullName evidence="5">Endoplasmic reticulum membrane</fullName>
    </submittedName>
</protein>
<dbReference type="InterPro" id="IPR049205">
    <property type="entry name" value="Vps3844_N"/>
</dbReference>
<dbReference type="OrthoDB" id="5583277at2759"/>
<keyword evidence="1" id="KW-1133">Transmembrane helix</keyword>
<dbReference type="Pfam" id="PF12955">
    <property type="entry name" value="Vps3844_C"/>
    <property type="match status" value="1"/>
</dbReference>
<feature type="domain" description="Vacuolar sorting protein Vps3844 C-terminal" evidence="3">
    <location>
        <begin position="275"/>
        <end position="387"/>
    </location>
</feature>
<keyword evidence="2" id="KW-0732">Signal</keyword>
<feature type="domain" description="Vacuolar sorting protein Vps3844 N-terminal" evidence="4">
    <location>
        <begin position="39"/>
        <end position="142"/>
    </location>
</feature>
<dbReference type="InterPro" id="IPR053065">
    <property type="entry name" value="Archenteron_Induction-Rel"/>
</dbReference>
<feature type="transmembrane region" description="Helical" evidence="1">
    <location>
        <begin position="352"/>
        <end position="374"/>
    </location>
</feature>
<evidence type="ECO:0000313" key="5">
    <source>
        <dbReference type="EMBL" id="KAG0651317.1"/>
    </source>
</evidence>
<accession>A0A9P6VNK1</accession>
<evidence type="ECO:0000313" key="6">
    <source>
        <dbReference type="Proteomes" id="UP000785200"/>
    </source>
</evidence>
<dbReference type="Pfam" id="PF21656">
    <property type="entry name" value="DUF6859"/>
    <property type="match status" value="1"/>
</dbReference>
<gene>
    <name evidence="5" type="ORF">D0Z07_2131</name>
</gene>
<dbReference type="AlphaFoldDB" id="A0A9P6VNK1"/>
<dbReference type="EMBL" id="VNKQ01000004">
    <property type="protein sequence ID" value="KAG0651317.1"/>
    <property type="molecule type" value="Genomic_DNA"/>
</dbReference>
<feature type="signal peptide" evidence="2">
    <location>
        <begin position="1"/>
        <end position="18"/>
    </location>
</feature>
<evidence type="ECO:0000259" key="3">
    <source>
        <dbReference type="Pfam" id="PF12955"/>
    </source>
</evidence>
<dbReference type="GO" id="GO:0005783">
    <property type="term" value="C:endoplasmic reticulum"/>
    <property type="evidence" value="ECO:0007669"/>
    <property type="project" value="TreeGrafter"/>
</dbReference>
<evidence type="ECO:0000259" key="4">
    <source>
        <dbReference type="Pfam" id="PF21656"/>
    </source>
</evidence>
<dbReference type="PANTHER" id="PTHR36853:SF1">
    <property type="entry name" value="DUF3844 DOMAIN-CONTAINING PROTEIN"/>
    <property type="match status" value="1"/>
</dbReference>
<dbReference type="PANTHER" id="PTHR36853">
    <property type="entry name" value="EXPRESSED PROTEIN"/>
    <property type="match status" value="1"/>
</dbReference>